<dbReference type="GO" id="GO:0005524">
    <property type="term" value="F:ATP binding"/>
    <property type="evidence" value="ECO:0007669"/>
    <property type="project" value="UniProtKB-KW"/>
</dbReference>
<keyword evidence="12" id="KW-1185">Reference proteome</keyword>
<feature type="region of interest" description="Disordered" evidence="10">
    <location>
        <begin position="230"/>
        <end position="313"/>
    </location>
</feature>
<dbReference type="AlphaFoldDB" id="A0ABD3N5D2"/>
<keyword evidence="3 9" id="KW-0813">Transport</keyword>
<dbReference type="PANTHER" id="PTHR31187">
    <property type="match status" value="1"/>
</dbReference>
<feature type="compositionally biased region" description="Acidic residues" evidence="10">
    <location>
        <begin position="849"/>
        <end position="859"/>
    </location>
</feature>
<feature type="transmembrane region" description="Helical" evidence="9">
    <location>
        <begin position="450"/>
        <end position="472"/>
    </location>
</feature>
<feature type="compositionally biased region" description="Low complexity" evidence="10">
    <location>
        <begin position="8"/>
        <end position="29"/>
    </location>
</feature>
<feature type="transmembrane region" description="Helical" evidence="9">
    <location>
        <begin position="357"/>
        <end position="377"/>
    </location>
</feature>
<keyword evidence="7 9" id="KW-1133">Transmembrane helix</keyword>
<feature type="compositionally biased region" description="Basic and acidic residues" evidence="10">
    <location>
        <begin position="272"/>
        <end position="284"/>
    </location>
</feature>
<evidence type="ECO:0000256" key="1">
    <source>
        <dbReference type="ARBA" id="ARBA00004141"/>
    </source>
</evidence>
<evidence type="ECO:0000256" key="10">
    <source>
        <dbReference type="SAM" id="MobiDB-lite"/>
    </source>
</evidence>
<feature type="transmembrane region" description="Helical" evidence="9">
    <location>
        <begin position="513"/>
        <end position="533"/>
    </location>
</feature>
<gene>
    <name evidence="11" type="ORF">ACHAWU_008855</name>
</gene>
<feature type="region of interest" description="Disordered" evidence="10">
    <location>
        <begin position="99"/>
        <end position="125"/>
    </location>
</feature>
<name>A0ABD3N5D2_9STRA</name>
<evidence type="ECO:0000313" key="12">
    <source>
        <dbReference type="Proteomes" id="UP001530293"/>
    </source>
</evidence>
<dbReference type="EMBL" id="JALLBG020000055">
    <property type="protein sequence ID" value="KAL3769446.1"/>
    <property type="molecule type" value="Genomic_DNA"/>
</dbReference>
<comment type="caution">
    <text evidence="11">The sequence shown here is derived from an EMBL/GenBank/DDBJ whole genome shotgun (WGS) entry which is preliminary data.</text>
</comment>
<evidence type="ECO:0000256" key="7">
    <source>
        <dbReference type="ARBA" id="ARBA00022989"/>
    </source>
</evidence>
<dbReference type="GO" id="GO:0016020">
    <property type="term" value="C:membrane"/>
    <property type="evidence" value="ECO:0007669"/>
    <property type="project" value="UniProtKB-SubCell"/>
</dbReference>
<feature type="transmembrane region" description="Helical" evidence="9">
    <location>
        <begin position="160"/>
        <end position="177"/>
    </location>
</feature>
<proteinExistence type="inferred from homology"/>
<dbReference type="PANTHER" id="PTHR31187:SF1">
    <property type="entry name" value="ADP,ATP CARRIER PROTEIN 1"/>
    <property type="match status" value="1"/>
</dbReference>
<reference evidence="11 12" key="1">
    <citation type="submission" date="2024-10" db="EMBL/GenBank/DDBJ databases">
        <title>Updated reference genomes for cyclostephanoid diatoms.</title>
        <authorList>
            <person name="Roberts W.R."/>
            <person name="Alverson A.J."/>
        </authorList>
    </citation>
    <scope>NUCLEOTIDE SEQUENCE [LARGE SCALE GENOMIC DNA]</scope>
    <source>
        <strain evidence="11 12">AJA232-27</strain>
    </source>
</reference>
<keyword evidence="8 9" id="KW-0472">Membrane</keyword>
<comment type="subcellular location">
    <subcellularLocation>
        <location evidence="1 9">Membrane</location>
        <topology evidence="1 9">Multi-pass membrane protein</topology>
    </subcellularLocation>
</comment>
<feature type="compositionally biased region" description="Acidic residues" evidence="10">
    <location>
        <begin position="253"/>
        <end position="264"/>
    </location>
</feature>
<protein>
    <recommendedName>
        <fullName evidence="9">ADP,ATP carrier protein</fullName>
    </recommendedName>
</protein>
<dbReference type="Pfam" id="PF03219">
    <property type="entry name" value="TLC"/>
    <property type="match status" value="2"/>
</dbReference>
<feature type="region of interest" description="Disordered" evidence="10">
    <location>
        <begin position="835"/>
        <end position="873"/>
    </location>
</feature>
<keyword evidence="4 9" id="KW-0812">Transmembrane</keyword>
<evidence type="ECO:0000256" key="4">
    <source>
        <dbReference type="ARBA" id="ARBA00022692"/>
    </source>
</evidence>
<dbReference type="InterPro" id="IPR004667">
    <property type="entry name" value="ADP_ATP_car_bac_type"/>
</dbReference>
<feature type="region of interest" description="Disordered" evidence="10">
    <location>
        <begin position="58"/>
        <end position="84"/>
    </location>
</feature>
<evidence type="ECO:0000256" key="8">
    <source>
        <dbReference type="ARBA" id="ARBA00023136"/>
    </source>
</evidence>
<accession>A0ABD3N5D2</accession>
<organism evidence="11 12">
    <name type="scientific">Discostella pseudostelligera</name>
    <dbReference type="NCBI Taxonomy" id="259834"/>
    <lineage>
        <taxon>Eukaryota</taxon>
        <taxon>Sar</taxon>
        <taxon>Stramenopiles</taxon>
        <taxon>Ochrophyta</taxon>
        <taxon>Bacillariophyta</taxon>
        <taxon>Coscinodiscophyceae</taxon>
        <taxon>Thalassiosirophycidae</taxon>
        <taxon>Stephanodiscales</taxon>
        <taxon>Stephanodiscaceae</taxon>
        <taxon>Discostella</taxon>
    </lineage>
</organism>
<feature type="region of interest" description="Disordered" evidence="10">
    <location>
        <begin position="1"/>
        <end position="40"/>
    </location>
</feature>
<evidence type="ECO:0000256" key="9">
    <source>
        <dbReference type="RuleBase" id="RU363121"/>
    </source>
</evidence>
<evidence type="ECO:0000256" key="5">
    <source>
        <dbReference type="ARBA" id="ARBA00022741"/>
    </source>
</evidence>
<evidence type="ECO:0000256" key="6">
    <source>
        <dbReference type="ARBA" id="ARBA00022840"/>
    </source>
</evidence>
<evidence type="ECO:0000256" key="3">
    <source>
        <dbReference type="ARBA" id="ARBA00022448"/>
    </source>
</evidence>
<dbReference type="Proteomes" id="UP001530293">
    <property type="component" value="Unassembled WGS sequence"/>
</dbReference>
<comment type="similarity">
    <text evidence="2 9">Belongs to the ADP/ATP translocase tlc family.</text>
</comment>
<feature type="transmembrane region" description="Helical" evidence="9">
    <location>
        <begin position="666"/>
        <end position="685"/>
    </location>
</feature>
<sequence>MAHENPGAAASAENASWTSTSSTANSNTNGILVTGSNDGDGNGHGYIGMIDTTQYDTDDAAGDSNINDNSTQQRSGDRDDNTPLLSSYFQQKVKMGPFSIRYDNPLSPRSKPLGRYNEDEDDDDEEAENSLIPYFIRHKLHRSSIFCHHHFNVIVPPPRILLLSIYLMTTLSTFWILDSIKEPTLAILVDGELGKHQPRAKMFSFVVVVLLAFVMEGMVQWRRRRRRRMQKEQQYRLRTRRRRGRQQGNDTADSADGDGDDDEQGITSFTAEEDRNAELERSWQDRNLPSCSRDSNDDFDAAQHGRGGGINGWKRMGIRTSSNIWIRFRWSERDKADEDDEDDDDDGSTSASKIPTVVFYIVGSVYIHAFVTVALALRQHPSFRLLDDSDSLKNVDKYSSSSSSGTDGGWYYPTLGYVLFALIESYGSVSITIFWAFANSHLTLEAAERHYGSTVALAQIGAIGGSTLVTILGRKTDHEIPTEGKEVDDVFDITQNDGGDVMRGGSDAHVTPMLIFLACAFVGVGMAVMALYARLFTKPMRSSTLAAASEGQASIIRASVVDNDDDGEEKVPRIEDAAINNTIFGDLFGGVLMIIRHEYLQLVLAVSVLYEIALTCMHYEMNLIGLDRFGVGISVVEDESSEYGGNDNNDRTSTSNAKGITYIQFLGWYGQTVNVLSLFLSFYAFPRLIKHYGLSITIRIFPTVLLLVTIFAFVLFPQNLYFLFVSLSICKALTYSVHDPAEEVLYMPTSDDAKFRAKFWIDVVGQRIAKAVGSAINNYAGSIEGIVKYGSLPSIIASLGLWLACYQVGIQFDQLVVSGDVVGLDGTSTPMQCEQSSSLELCEGNSGGMDDDNDEEDEIRLESGDARPPSVSK</sequence>
<feature type="transmembrane region" description="Helical" evidence="9">
    <location>
        <begin position="202"/>
        <end position="221"/>
    </location>
</feature>
<evidence type="ECO:0000256" key="2">
    <source>
        <dbReference type="ARBA" id="ARBA00007127"/>
    </source>
</evidence>
<evidence type="ECO:0000313" key="11">
    <source>
        <dbReference type="EMBL" id="KAL3769446.1"/>
    </source>
</evidence>
<keyword evidence="6 9" id="KW-0067">ATP-binding</keyword>
<feature type="transmembrane region" description="Helical" evidence="9">
    <location>
        <begin position="692"/>
        <end position="714"/>
    </location>
</feature>
<keyword evidence="5 9" id="KW-0547">Nucleotide-binding</keyword>
<feature type="transmembrane region" description="Helical" evidence="9">
    <location>
        <begin position="415"/>
        <end position="438"/>
    </location>
</feature>
<feature type="compositionally biased region" description="Polar residues" evidence="10">
    <location>
        <begin position="64"/>
        <end position="74"/>
    </location>
</feature>
<feature type="transmembrane region" description="Helical" evidence="9">
    <location>
        <begin position="602"/>
        <end position="621"/>
    </location>
</feature>